<dbReference type="Pfam" id="PF13629">
    <property type="entry name" value="T2SS-T3SS_pil_N"/>
    <property type="match status" value="1"/>
</dbReference>
<gene>
    <name evidence="4" type="primary">pilQ</name>
    <name evidence="4" type="ordered locus">Avi_0224</name>
</gene>
<evidence type="ECO:0000256" key="1">
    <source>
        <dbReference type="SAM" id="MobiDB-lite"/>
    </source>
</evidence>
<feature type="region of interest" description="Disordered" evidence="1">
    <location>
        <begin position="131"/>
        <end position="159"/>
    </location>
</feature>
<sequence length="159" mass="17041">MVLICTREMFSMALPMLFRCCFAFLLAGMATVPGTAHAEDPLLRVVMNQARILKLDRPVSKVIIGNEKVADATVADPKTIVLTGRSFGTTNLVLLDSQGNAIFDERILVSIDEANTVRLYKQTQRTVLSCTPSCEQHSQSGNSTGDASSSNSASSGTGQ</sequence>
<dbReference type="AlphaFoldDB" id="B9JYP4"/>
<keyword evidence="4" id="KW-0472">Membrane</keyword>
<accession>B9JYP4</accession>
<keyword evidence="4" id="KW-0812">Transmembrane</keyword>
<evidence type="ECO:0000259" key="3">
    <source>
        <dbReference type="Pfam" id="PF13629"/>
    </source>
</evidence>
<evidence type="ECO:0000313" key="5">
    <source>
        <dbReference type="Proteomes" id="UP000001596"/>
    </source>
</evidence>
<proteinExistence type="predicted"/>
<dbReference type="STRING" id="311402.Avi_0224"/>
<dbReference type="KEGG" id="avi:Avi_0224"/>
<evidence type="ECO:0000256" key="2">
    <source>
        <dbReference type="SAM" id="SignalP"/>
    </source>
</evidence>
<organism evidence="4 5">
    <name type="scientific">Allorhizobium ampelinum (strain ATCC BAA-846 / DSM 112012 / S4)</name>
    <name type="common">Agrobacterium vitis (strain S4)</name>
    <dbReference type="NCBI Taxonomy" id="311402"/>
    <lineage>
        <taxon>Bacteria</taxon>
        <taxon>Pseudomonadati</taxon>
        <taxon>Pseudomonadota</taxon>
        <taxon>Alphaproteobacteria</taxon>
        <taxon>Hyphomicrobiales</taxon>
        <taxon>Rhizobiaceae</taxon>
        <taxon>Rhizobium/Agrobacterium group</taxon>
        <taxon>Allorhizobium</taxon>
        <taxon>Allorhizobium ampelinum</taxon>
    </lineage>
</organism>
<protein>
    <submittedName>
        <fullName evidence="4">Pilus subunit transmembrane protein</fullName>
    </submittedName>
</protein>
<feature type="domain" description="Pilus formation protein N-terminal" evidence="3">
    <location>
        <begin position="43"/>
        <end position="110"/>
    </location>
</feature>
<keyword evidence="5" id="KW-1185">Reference proteome</keyword>
<dbReference type="InterPro" id="IPR032789">
    <property type="entry name" value="T2SS-T3SS_pil_N"/>
</dbReference>
<feature type="signal peptide" evidence="2">
    <location>
        <begin position="1"/>
        <end position="38"/>
    </location>
</feature>
<dbReference type="Proteomes" id="UP000001596">
    <property type="component" value="Chromosome 1"/>
</dbReference>
<dbReference type="eggNOG" id="COG4964">
    <property type="taxonomic scope" value="Bacteria"/>
</dbReference>
<evidence type="ECO:0000313" key="4">
    <source>
        <dbReference type="EMBL" id="ACM35140.1"/>
    </source>
</evidence>
<name>B9JYP4_ALLAM</name>
<feature type="compositionally biased region" description="Low complexity" evidence="1">
    <location>
        <begin position="138"/>
        <end position="159"/>
    </location>
</feature>
<dbReference type="EMBL" id="CP000633">
    <property type="protein sequence ID" value="ACM35140.1"/>
    <property type="molecule type" value="Genomic_DNA"/>
</dbReference>
<feature type="chain" id="PRO_5002887682" evidence="2">
    <location>
        <begin position="39"/>
        <end position="159"/>
    </location>
</feature>
<reference evidence="4 5" key="1">
    <citation type="journal article" date="2009" name="J. Bacteriol.">
        <title>Genome sequences of three Agrobacterium biovars help elucidate the evolution of multichromosome genomes in bacteria.</title>
        <authorList>
            <person name="Slater S.C."/>
            <person name="Goldman B.S."/>
            <person name="Goodner B."/>
            <person name="Setubal J.C."/>
            <person name="Farrand S.K."/>
            <person name="Nester E.W."/>
            <person name="Burr T.J."/>
            <person name="Banta L."/>
            <person name="Dickerman A.W."/>
            <person name="Paulsen I."/>
            <person name="Otten L."/>
            <person name="Suen G."/>
            <person name="Welch R."/>
            <person name="Almeida N.F."/>
            <person name="Arnold F."/>
            <person name="Burton O.T."/>
            <person name="Du Z."/>
            <person name="Ewing A."/>
            <person name="Godsy E."/>
            <person name="Heisel S."/>
            <person name="Houmiel K.L."/>
            <person name="Jhaveri J."/>
            <person name="Lu J."/>
            <person name="Miller N.M."/>
            <person name="Norton S."/>
            <person name="Chen Q."/>
            <person name="Phoolcharoen W."/>
            <person name="Ohlin V."/>
            <person name="Ondrusek D."/>
            <person name="Pride N."/>
            <person name="Stricklin S.L."/>
            <person name="Sun J."/>
            <person name="Wheeler C."/>
            <person name="Wilson L."/>
            <person name="Zhu H."/>
            <person name="Wood D.W."/>
        </authorList>
    </citation>
    <scope>NUCLEOTIDE SEQUENCE [LARGE SCALE GENOMIC DNA]</scope>
    <source>
        <strain evidence="5">S4 / ATCC BAA-846</strain>
    </source>
</reference>
<dbReference type="HOGENOM" id="CLU_132581_2_1_5"/>
<keyword evidence="2" id="KW-0732">Signal</keyword>